<evidence type="ECO:0000313" key="2">
    <source>
        <dbReference type="EMBL" id="MCB8874308.1"/>
    </source>
</evidence>
<evidence type="ECO:0000259" key="1">
    <source>
        <dbReference type="Pfam" id="PF13360"/>
    </source>
</evidence>
<dbReference type="InterPro" id="IPR002372">
    <property type="entry name" value="PQQ_rpt_dom"/>
</dbReference>
<dbReference type="Pfam" id="PF13360">
    <property type="entry name" value="PQQ_2"/>
    <property type="match status" value="3"/>
</dbReference>
<dbReference type="SUPFAM" id="SSF50998">
    <property type="entry name" value="Quinoprotein alcohol dehydrogenase-like"/>
    <property type="match status" value="2"/>
</dbReference>
<protein>
    <submittedName>
        <fullName evidence="2">PQQ-binding-like beta-propeller repeat protein</fullName>
    </submittedName>
</protein>
<dbReference type="PANTHER" id="PTHR34512">
    <property type="entry name" value="CELL SURFACE PROTEIN"/>
    <property type="match status" value="1"/>
</dbReference>
<sequence>MSRMIARPDRPLSATEADRKLLTRRQALGRAAAFGLPLALTACGFIGGDETPPLPGTRINVMSSASALVVDPTLTQPVTLPMPVAGLQWAQQGGNPAHDPGVSTISAKISQLWSADIGEGTAYRHRIPNPPVVANGLVFSMSADGQVSAFDLKTGDNLWRTYVRPKGSRSFDVGGGVSYDNGAVYAATGFGEIICFDPKTGAIRWRKPLGSPARTAPTIAGGRIYVSLIDASIVGIDVKDGSIVWSRQARNVQTGVLGLPAPAVSGSTVVAGFSSGDLLTLNSDSGEVLWSDNLGATGSGLSQLSAIVGMPVIDQGRVFAGSLGGIVLSIDLPTGRRLWERDFATDQTMFVAGNWVFTLSTDQQLAALSTTTGQVKWVHQMPPFKNMKKLRNPIYWWGPVVAGGNLFLASNDKRLAVIDAATGNLSEMIDLPSPAAAAPIVADGRVLVTLKSGDLIAFG</sequence>
<name>A0A964DY21_9PROT</name>
<dbReference type="AlphaFoldDB" id="A0A964DY21"/>
<comment type="caution">
    <text evidence="2">The sequence shown here is derived from an EMBL/GenBank/DDBJ whole genome shotgun (WGS) entry which is preliminary data.</text>
</comment>
<proteinExistence type="predicted"/>
<dbReference type="Proteomes" id="UP000708298">
    <property type="component" value="Unassembled WGS sequence"/>
</dbReference>
<dbReference type="Gene3D" id="2.130.10.10">
    <property type="entry name" value="YVTN repeat-like/Quinoprotein amine dehydrogenase"/>
    <property type="match status" value="1"/>
</dbReference>
<feature type="domain" description="Pyrrolo-quinoline quinone repeat" evidence="1">
    <location>
        <begin position="111"/>
        <end position="166"/>
    </location>
</feature>
<reference evidence="2" key="2">
    <citation type="submission" date="2021-01" db="EMBL/GenBank/DDBJ databases">
        <authorList>
            <person name="Mieszkin S."/>
            <person name="Pouder E."/>
            <person name="Alain K."/>
        </authorList>
    </citation>
    <scope>NUCLEOTIDE SEQUENCE</scope>
    <source>
        <strain evidence="2">HW T2.11</strain>
    </source>
</reference>
<dbReference type="InterPro" id="IPR011047">
    <property type="entry name" value="Quinoprotein_ADH-like_sf"/>
</dbReference>
<dbReference type="SMART" id="SM00564">
    <property type="entry name" value="PQQ"/>
    <property type="match status" value="7"/>
</dbReference>
<accession>A0A964DY21</accession>
<reference evidence="2" key="1">
    <citation type="journal article" date="2021" name="Microorganisms">
        <title>Acidisoma silvae sp. nov. and Acidisomacellulosilytica sp. nov., Two Acidophilic Bacteria Isolated from Decaying Wood, Hydrolyzing Cellulose and Producing Poly-3-hydroxybutyrate.</title>
        <authorList>
            <person name="Mieszkin S."/>
            <person name="Pouder E."/>
            <person name="Uroz S."/>
            <person name="Simon-Colin C."/>
            <person name="Alain K."/>
        </authorList>
    </citation>
    <scope>NUCLEOTIDE SEQUENCE</scope>
    <source>
        <strain evidence="2">HW T2.11</strain>
    </source>
</reference>
<evidence type="ECO:0000313" key="3">
    <source>
        <dbReference type="Proteomes" id="UP000708298"/>
    </source>
</evidence>
<dbReference type="PANTHER" id="PTHR34512:SF30">
    <property type="entry name" value="OUTER MEMBRANE PROTEIN ASSEMBLY FACTOR BAMB"/>
    <property type="match status" value="1"/>
</dbReference>
<dbReference type="InterPro" id="IPR018391">
    <property type="entry name" value="PQQ_b-propeller_rpt"/>
</dbReference>
<organism evidence="2 3">
    <name type="scientific">Acidisoma silvae</name>
    <dbReference type="NCBI Taxonomy" id="2802396"/>
    <lineage>
        <taxon>Bacteria</taxon>
        <taxon>Pseudomonadati</taxon>
        <taxon>Pseudomonadota</taxon>
        <taxon>Alphaproteobacteria</taxon>
        <taxon>Acetobacterales</taxon>
        <taxon>Acidocellaceae</taxon>
        <taxon>Acidisoma</taxon>
    </lineage>
</organism>
<gene>
    <name evidence="2" type="ORF">ASILVAE211_03865</name>
</gene>
<dbReference type="RefSeq" id="WP_227319951.1">
    <property type="nucleotide sequence ID" value="NZ_JAESVB010000001.1"/>
</dbReference>
<feature type="domain" description="Pyrrolo-quinoline quinone repeat" evidence="1">
    <location>
        <begin position="397"/>
        <end position="457"/>
    </location>
</feature>
<feature type="domain" description="Pyrrolo-quinoline quinone repeat" evidence="1">
    <location>
        <begin position="173"/>
        <end position="377"/>
    </location>
</feature>
<dbReference type="EMBL" id="JAESVB010000001">
    <property type="protein sequence ID" value="MCB8874308.1"/>
    <property type="molecule type" value="Genomic_DNA"/>
</dbReference>
<dbReference type="InterPro" id="IPR015943">
    <property type="entry name" value="WD40/YVTN_repeat-like_dom_sf"/>
</dbReference>
<keyword evidence="3" id="KW-1185">Reference proteome</keyword>